<dbReference type="CDD" id="cd08417">
    <property type="entry name" value="PBP2_Nitroaromatics_like"/>
    <property type="match status" value="1"/>
</dbReference>
<dbReference type="InterPro" id="IPR036388">
    <property type="entry name" value="WH-like_DNA-bd_sf"/>
</dbReference>
<dbReference type="InterPro" id="IPR000847">
    <property type="entry name" value="LysR_HTH_N"/>
</dbReference>
<dbReference type="EMBL" id="SDLO01000005">
    <property type="protein sequence ID" value="TDK91200.1"/>
    <property type="molecule type" value="Genomic_DNA"/>
</dbReference>
<dbReference type="InterPro" id="IPR050389">
    <property type="entry name" value="LysR-type_TF"/>
</dbReference>
<keyword evidence="4" id="KW-0804">Transcription</keyword>
<dbReference type="Gene3D" id="3.40.190.10">
    <property type="entry name" value="Periplasmic binding protein-like II"/>
    <property type="match status" value="2"/>
</dbReference>
<evidence type="ECO:0000256" key="1">
    <source>
        <dbReference type="ARBA" id="ARBA00009437"/>
    </source>
</evidence>
<dbReference type="InterPro" id="IPR037402">
    <property type="entry name" value="YidZ_PBP2"/>
</dbReference>
<name>A0A4R5WK62_MYCMU</name>
<evidence type="ECO:0000256" key="3">
    <source>
        <dbReference type="ARBA" id="ARBA00023125"/>
    </source>
</evidence>
<dbReference type="InterPro" id="IPR005119">
    <property type="entry name" value="LysR_subst-bd"/>
</dbReference>
<dbReference type="AlphaFoldDB" id="A0A4R5WK62"/>
<evidence type="ECO:0000259" key="5">
    <source>
        <dbReference type="PROSITE" id="PS50931"/>
    </source>
</evidence>
<dbReference type="Proteomes" id="UP000294929">
    <property type="component" value="Unassembled WGS sequence"/>
</dbReference>
<keyword evidence="2" id="KW-0805">Transcription regulation</keyword>
<dbReference type="SUPFAM" id="SSF53850">
    <property type="entry name" value="Periplasmic binding protein-like II"/>
    <property type="match status" value="1"/>
</dbReference>
<accession>A0A4R5WK62</accession>
<comment type="similarity">
    <text evidence="1">Belongs to the LysR transcriptional regulatory family.</text>
</comment>
<evidence type="ECO:0000313" key="7">
    <source>
        <dbReference type="Proteomes" id="UP000294929"/>
    </source>
</evidence>
<dbReference type="Pfam" id="PF03466">
    <property type="entry name" value="LysR_substrate"/>
    <property type="match status" value="1"/>
</dbReference>
<comment type="caution">
    <text evidence="6">The sequence shown here is derived from an EMBL/GenBank/DDBJ whole genome shotgun (WGS) entry which is preliminary data.</text>
</comment>
<sequence length="308" mass="34205">MMICMLTTHIERADLNLLAPLVALLEERQVSRAASRVGLSQPAMSRALQRLRRPLDDPLLVRDPDGFRLSARAEDIHRQLTTLIPLLETLLSPAEFDPRAATQPVNIAGSDYAVHTYGPAIARLIGSQSPDTAVRFHSWRPDGIADQIRRGAVDLGLFGGHAPDDLNVTRLVTEHFKCVVSEGHPLATRSALTLADYLGFGHVVVDVADGKQPDIDYRLAELGRPRRAVVTVPYHTAALPMLHGTDLVATLPGRFVEAWVTDSELRLLPAPAEIATMPYRMIWHPAFELDRRQQWLRECVRTAVVDHE</sequence>
<keyword evidence="3" id="KW-0238">DNA-binding</keyword>
<dbReference type="Gene3D" id="1.10.10.10">
    <property type="entry name" value="Winged helix-like DNA-binding domain superfamily/Winged helix DNA-binding domain"/>
    <property type="match status" value="1"/>
</dbReference>
<organism evidence="6 7">
    <name type="scientific">Mycolicibacterium mucogenicum</name>
    <name type="common">Mycobacterium mucogenicum</name>
    <dbReference type="NCBI Taxonomy" id="56689"/>
    <lineage>
        <taxon>Bacteria</taxon>
        <taxon>Bacillati</taxon>
        <taxon>Actinomycetota</taxon>
        <taxon>Actinomycetes</taxon>
        <taxon>Mycobacteriales</taxon>
        <taxon>Mycobacteriaceae</taxon>
        <taxon>Mycolicibacterium</taxon>
    </lineage>
</organism>
<dbReference type="SUPFAM" id="SSF46785">
    <property type="entry name" value="Winged helix' DNA-binding domain"/>
    <property type="match status" value="1"/>
</dbReference>
<dbReference type="PANTHER" id="PTHR30118:SF15">
    <property type="entry name" value="TRANSCRIPTIONAL REGULATORY PROTEIN"/>
    <property type="match status" value="1"/>
</dbReference>
<dbReference type="PROSITE" id="PS50931">
    <property type="entry name" value="HTH_LYSR"/>
    <property type="match status" value="1"/>
</dbReference>
<protein>
    <submittedName>
        <fullName evidence="6">LysR family transcriptional regulator</fullName>
    </submittedName>
</protein>
<dbReference type="PRINTS" id="PR00039">
    <property type="entry name" value="HTHLYSR"/>
</dbReference>
<dbReference type="Pfam" id="PF00126">
    <property type="entry name" value="HTH_1"/>
    <property type="match status" value="1"/>
</dbReference>
<reference evidence="6 7" key="1">
    <citation type="submission" date="2019-01" db="EMBL/GenBank/DDBJ databases">
        <title>High-quality-draft genome sequences of five non-tuberculosis mycobacteriaceae isolated from a nosocomial environment.</title>
        <authorList>
            <person name="Tiago I."/>
            <person name="Alarico S."/>
            <person name="Pereira S.G."/>
            <person name="Coelho C."/>
            <person name="Maranha A."/>
            <person name="Empadinhas N."/>
        </authorList>
    </citation>
    <scope>NUCLEOTIDE SEQUENCE [LARGE SCALE GENOMIC DNA]</scope>
    <source>
        <strain evidence="6 7">24AIII</strain>
    </source>
</reference>
<proteinExistence type="inferred from homology"/>
<gene>
    <name evidence="6" type="ORF">EUA03_07895</name>
</gene>
<evidence type="ECO:0000256" key="2">
    <source>
        <dbReference type="ARBA" id="ARBA00023015"/>
    </source>
</evidence>
<dbReference type="InterPro" id="IPR036390">
    <property type="entry name" value="WH_DNA-bd_sf"/>
</dbReference>
<dbReference type="GO" id="GO:0003677">
    <property type="term" value="F:DNA binding"/>
    <property type="evidence" value="ECO:0007669"/>
    <property type="project" value="UniProtKB-KW"/>
</dbReference>
<evidence type="ECO:0000256" key="4">
    <source>
        <dbReference type="ARBA" id="ARBA00023163"/>
    </source>
</evidence>
<evidence type="ECO:0000313" key="6">
    <source>
        <dbReference type="EMBL" id="TDK91200.1"/>
    </source>
</evidence>
<dbReference type="GO" id="GO:0003700">
    <property type="term" value="F:DNA-binding transcription factor activity"/>
    <property type="evidence" value="ECO:0007669"/>
    <property type="project" value="InterPro"/>
</dbReference>
<feature type="domain" description="HTH lysR-type" evidence="5">
    <location>
        <begin position="14"/>
        <end position="70"/>
    </location>
</feature>
<dbReference type="PANTHER" id="PTHR30118">
    <property type="entry name" value="HTH-TYPE TRANSCRIPTIONAL REGULATOR LEUO-RELATED"/>
    <property type="match status" value="1"/>
</dbReference>